<feature type="domain" description="Acyl-CoA oxidase/dehydrogenase middle" evidence="2">
    <location>
        <begin position="99"/>
        <end position="191"/>
    </location>
</feature>
<dbReference type="Proteomes" id="UP000763557">
    <property type="component" value="Unassembled WGS sequence"/>
</dbReference>
<gene>
    <name evidence="3" type="ORF">GC106_66730</name>
</gene>
<dbReference type="InterPro" id="IPR037069">
    <property type="entry name" value="AcylCoA_DH/ox_N_sf"/>
</dbReference>
<dbReference type="Gene3D" id="1.10.540.10">
    <property type="entry name" value="Acyl-CoA dehydrogenase/oxidase, N-terminal domain"/>
    <property type="match status" value="1"/>
</dbReference>
<comment type="caution">
    <text evidence="3">The sequence shown here is derived from an EMBL/GenBank/DDBJ whole genome shotgun (WGS) entry which is preliminary data.</text>
</comment>
<dbReference type="Pfam" id="PF02770">
    <property type="entry name" value="Acyl-CoA_dh_M"/>
    <property type="match status" value="1"/>
</dbReference>
<keyword evidence="4" id="KW-1185">Reference proteome</keyword>
<evidence type="ECO:0000259" key="2">
    <source>
        <dbReference type="Pfam" id="PF02770"/>
    </source>
</evidence>
<reference evidence="3 4" key="1">
    <citation type="submission" date="2020-01" db="EMBL/GenBank/DDBJ databases">
        <title>Kibdelosporangium persica a novel Actinomycetes from a hot desert in Iran.</title>
        <authorList>
            <person name="Safaei N."/>
            <person name="Zaburannyi N."/>
            <person name="Mueller R."/>
            <person name="Wink J."/>
        </authorList>
    </citation>
    <scope>NUCLEOTIDE SEQUENCE [LARGE SCALE GENOMIC DNA]</scope>
    <source>
        <strain evidence="3 4">4NS15</strain>
    </source>
</reference>
<dbReference type="InterPro" id="IPR046373">
    <property type="entry name" value="Acyl-CoA_Oxase/DH_mid-dom_sf"/>
</dbReference>
<evidence type="ECO:0000313" key="4">
    <source>
        <dbReference type="Proteomes" id="UP000763557"/>
    </source>
</evidence>
<protein>
    <submittedName>
        <fullName evidence="3">Citronellyl-CoA dehydrogenase</fullName>
    </submittedName>
</protein>
<dbReference type="InterPro" id="IPR050741">
    <property type="entry name" value="Acyl-CoA_dehydrogenase"/>
</dbReference>
<sequence>MPDFRELVTAAATATDRRSLWRNLGESGVLRQVCGRSEVDERLLGTLLAELDARAAMSDVLAVCVQVATVIPLLHGMADDSGLVRALLADMLNGKAIVALAATDAEVSGSALMDIRTTVKSTQDSAVLDGGKEWITNALDADYALVLARHRQARHVTSFRWALVPMDRPGVSSRPSGSAFPAVGHLRFDNVPLGGEHLVGRPGRALAEFARQIGTERLAGALWARALTRRVLVGTYAFLTTRSTGDGVVWDNAAVRDRFARGVLEWRRLAVLCRRPATTADGMVLKAACGQSVDRILGECVGLQGAAAFRDGGVASVRDQAAMFGIAGGATGTMLAGIADHAEELLESSP</sequence>
<evidence type="ECO:0000313" key="3">
    <source>
        <dbReference type="EMBL" id="NRN69416.1"/>
    </source>
</evidence>
<dbReference type="Gene3D" id="2.40.110.10">
    <property type="entry name" value="Butyryl-CoA Dehydrogenase, subunit A, domain 2"/>
    <property type="match status" value="1"/>
</dbReference>
<keyword evidence="1" id="KW-0560">Oxidoreductase</keyword>
<dbReference type="PANTHER" id="PTHR48083">
    <property type="entry name" value="MEDIUM-CHAIN SPECIFIC ACYL-COA DEHYDROGENASE, MITOCHONDRIAL-RELATED"/>
    <property type="match status" value="1"/>
</dbReference>
<accession>A0ABX2FDH1</accession>
<evidence type="ECO:0000256" key="1">
    <source>
        <dbReference type="ARBA" id="ARBA00023002"/>
    </source>
</evidence>
<organism evidence="3 4">
    <name type="scientific">Kibdelosporangium persicum</name>
    <dbReference type="NCBI Taxonomy" id="2698649"/>
    <lineage>
        <taxon>Bacteria</taxon>
        <taxon>Bacillati</taxon>
        <taxon>Actinomycetota</taxon>
        <taxon>Actinomycetes</taxon>
        <taxon>Pseudonocardiales</taxon>
        <taxon>Pseudonocardiaceae</taxon>
        <taxon>Kibdelosporangium</taxon>
    </lineage>
</organism>
<proteinExistence type="predicted"/>
<dbReference type="InterPro" id="IPR006091">
    <property type="entry name" value="Acyl-CoA_Oxase/DH_mid-dom"/>
</dbReference>
<dbReference type="InterPro" id="IPR009100">
    <property type="entry name" value="AcylCoA_DH/oxidase_NM_dom_sf"/>
</dbReference>
<dbReference type="PANTHER" id="PTHR48083:SF2">
    <property type="entry name" value="MEDIUM-CHAIN SPECIFIC ACYL-COA DEHYDROGENASE, MITOCHONDRIAL"/>
    <property type="match status" value="1"/>
</dbReference>
<dbReference type="RefSeq" id="WP_173139588.1">
    <property type="nucleotide sequence ID" value="NZ_CBCSGW010000023.1"/>
</dbReference>
<name>A0ABX2FDH1_9PSEU</name>
<dbReference type="Gene3D" id="1.20.140.10">
    <property type="entry name" value="Butyryl-CoA Dehydrogenase, subunit A, domain 3"/>
    <property type="match status" value="1"/>
</dbReference>
<dbReference type="SUPFAM" id="SSF56645">
    <property type="entry name" value="Acyl-CoA dehydrogenase NM domain-like"/>
    <property type="match status" value="1"/>
</dbReference>
<dbReference type="EMBL" id="JAAATY010000027">
    <property type="protein sequence ID" value="NRN69416.1"/>
    <property type="molecule type" value="Genomic_DNA"/>
</dbReference>